<dbReference type="Proteomes" id="UP000077266">
    <property type="component" value="Unassembled WGS sequence"/>
</dbReference>
<gene>
    <name evidence="2" type="ORF">EXIGLDRAFT_847192</name>
    <name evidence="3" type="ORF">EXIGLDRAFT_847194</name>
</gene>
<evidence type="ECO:0000313" key="2">
    <source>
        <dbReference type="EMBL" id="KZV78750.1"/>
    </source>
</evidence>
<evidence type="ECO:0000313" key="4">
    <source>
        <dbReference type="Proteomes" id="UP000077266"/>
    </source>
</evidence>
<keyword evidence="4" id="KW-1185">Reference proteome</keyword>
<protein>
    <recommendedName>
        <fullName evidence="5">F-box domain-containing protein</fullName>
    </recommendedName>
</protein>
<reference evidence="3 4" key="1">
    <citation type="journal article" date="2016" name="Mol. Biol. Evol.">
        <title>Comparative Genomics of Early-Diverging Mushroom-Forming Fungi Provides Insights into the Origins of Lignocellulose Decay Capabilities.</title>
        <authorList>
            <person name="Nagy L.G."/>
            <person name="Riley R."/>
            <person name="Tritt A."/>
            <person name="Adam C."/>
            <person name="Daum C."/>
            <person name="Floudas D."/>
            <person name="Sun H."/>
            <person name="Yadav J.S."/>
            <person name="Pangilinan J."/>
            <person name="Larsson K.H."/>
            <person name="Matsuura K."/>
            <person name="Barry K."/>
            <person name="Labutti K."/>
            <person name="Kuo R."/>
            <person name="Ohm R.A."/>
            <person name="Bhattacharya S.S."/>
            <person name="Shirouzu T."/>
            <person name="Yoshinaga Y."/>
            <person name="Martin F.M."/>
            <person name="Grigoriev I.V."/>
            <person name="Hibbett D.S."/>
        </authorList>
    </citation>
    <scope>NUCLEOTIDE SEQUENCE [LARGE SCALE GENOMIC DNA]</scope>
    <source>
        <strain evidence="3 4">HHB12029</strain>
    </source>
</reference>
<evidence type="ECO:0008006" key="5">
    <source>
        <dbReference type="Google" id="ProtNLM"/>
    </source>
</evidence>
<organism evidence="3 4">
    <name type="scientific">Exidia glandulosa HHB12029</name>
    <dbReference type="NCBI Taxonomy" id="1314781"/>
    <lineage>
        <taxon>Eukaryota</taxon>
        <taxon>Fungi</taxon>
        <taxon>Dikarya</taxon>
        <taxon>Basidiomycota</taxon>
        <taxon>Agaricomycotina</taxon>
        <taxon>Agaricomycetes</taxon>
        <taxon>Auriculariales</taxon>
        <taxon>Exidiaceae</taxon>
        <taxon>Exidia</taxon>
    </lineage>
</organism>
<dbReference type="AlphaFoldDB" id="A0A166N4S5"/>
<proteinExistence type="predicted"/>
<dbReference type="EMBL" id="KV426774">
    <property type="protein sequence ID" value="KZV78752.1"/>
    <property type="molecule type" value="Genomic_DNA"/>
</dbReference>
<accession>A0A166N4S5</accession>
<sequence>MSSRAALIERSDTSLSPQQHDPCPVQAAELELAFPSRAQFLPDELLVDIMLFATYRAGKNTGASHRLLASSSRVCKQWLPCARRLLYGSVTLTSLDVKLSRTLSRCAHLRLLIRELSVHAPDIFGHIKDVDNLLGWISLIPGDATTRFRTISIVVDAAAQGEPIARIVARAPALRFVDTLRLTGPIPTAGRLLQIPEAVTHLALVEVPVDTSFPALCGLRTLSLNGIELTPSLDNLLSSLDILESLELFYKEREKVDHILRLVSQHSGSLHSLTISPWTGRIPSLHLLHGLEVLRVRVSKPEPHIVDLPHRIRELHILQTQRPLFVNDPKAENAVLKHVALHPGGLKVIRLGEGVRVGFQVKQMLHDAGLRVVDA</sequence>
<evidence type="ECO:0000256" key="1">
    <source>
        <dbReference type="SAM" id="MobiDB-lite"/>
    </source>
</evidence>
<feature type="region of interest" description="Disordered" evidence="1">
    <location>
        <begin position="1"/>
        <end position="21"/>
    </location>
</feature>
<dbReference type="EMBL" id="KV426774">
    <property type="protein sequence ID" value="KZV78750.1"/>
    <property type="molecule type" value="Genomic_DNA"/>
</dbReference>
<evidence type="ECO:0000313" key="3">
    <source>
        <dbReference type="EMBL" id="KZV78752.1"/>
    </source>
</evidence>
<name>A0A166N4S5_EXIGL</name>